<gene>
    <name evidence="1" type="ORF">HHL10_18895</name>
</gene>
<name>A0A848FCL2_9BURK</name>
<keyword evidence="2" id="KW-1185">Reference proteome</keyword>
<proteinExistence type="predicted"/>
<organism evidence="1 2">
    <name type="scientific">Azohydromonas caseinilytica</name>
    <dbReference type="NCBI Taxonomy" id="2728836"/>
    <lineage>
        <taxon>Bacteria</taxon>
        <taxon>Pseudomonadati</taxon>
        <taxon>Pseudomonadota</taxon>
        <taxon>Betaproteobacteria</taxon>
        <taxon>Burkholderiales</taxon>
        <taxon>Sphaerotilaceae</taxon>
        <taxon>Azohydromonas</taxon>
    </lineage>
</organism>
<evidence type="ECO:0000313" key="2">
    <source>
        <dbReference type="Proteomes" id="UP000574067"/>
    </source>
</evidence>
<reference evidence="1 2" key="1">
    <citation type="submission" date="2020-04" db="EMBL/GenBank/DDBJ databases">
        <title>Azohydromonas sp. isolated from soil.</title>
        <authorList>
            <person name="Dahal R.H."/>
        </authorList>
    </citation>
    <scope>NUCLEOTIDE SEQUENCE [LARGE SCALE GENOMIC DNA]</scope>
    <source>
        <strain evidence="1 2">G-1-1-14</strain>
    </source>
</reference>
<protein>
    <submittedName>
        <fullName evidence="1">Uncharacterized protein</fullName>
    </submittedName>
</protein>
<dbReference type="EMBL" id="JABBFW010000014">
    <property type="protein sequence ID" value="NML17052.1"/>
    <property type="molecule type" value="Genomic_DNA"/>
</dbReference>
<comment type="caution">
    <text evidence="1">The sequence shown here is derived from an EMBL/GenBank/DDBJ whole genome shotgun (WGS) entry which is preliminary data.</text>
</comment>
<dbReference type="AlphaFoldDB" id="A0A848FCL2"/>
<evidence type="ECO:0000313" key="1">
    <source>
        <dbReference type="EMBL" id="NML17052.1"/>
    </source>
</evidence>
<sequence length="218" mass="23851">MPTIELSTVAFYAGLRPRSLSLWACSVPLIKHVPGALTAIYGAKSKPEAFMAASDYAQRNGFQYTVIDFIVNLEKRPSPVMKPDELERFDFLNMSRMASAMNEPIGEWICAELAPGDSRAKLLNEMPLQQALRQDPSLLGVLLESPACRHLKLIACPAQTKLGLQPLRVGVVPFRHWLAIQEATCRLDPTVHITVEPPDPAAAKLVEASSRAAAAPKP</sequence>
<dbReference type="Proteomes" id="UP000574067">
    <property type="component" value="Unassembled WGS sequence"/>
</dbReference>
<accession>A0A848FCL2</accession>
<dbReference type="RefSeq" id="WP_169161948.1">
    <property type="nucleotide sequence ID" value="NZ_JABBFW010000014.1"/>
</dbReference>